<keyword evidence="3" id="KW-0732">Signal</keyword>
<evidence type="ECO:0000313" key="5">
    <source>
        <dbReference type="Proteomes" id="UP000193144"/>
    </source>
</evidence>
<feature type="chain" id="PRO_5012260036" evidence="3">
    <location>
        <begin position="20"/>
        <end position="265"/>
    </location>
</feature>
<proteinExistence type="inferred from homology"/>
<dbReference type="PANTHER" id="PTHR43695">
    <property type="entry name" value="PUTATIVE (AFU_ORTHOLOGUE AFUA_2G17250)-RELATED"/>
    <property type="match status" value="1"/>
</dbReference>
<dbReference type="SUPFAM" id="SSF52266">
    <property type="entry name" value="SGNH hydrolase"/>
    <property type="match status" value="1"/>
</dbReference>
<protein>
    <submittedName>
        <fullName evidence="4">SGNH hydrolase-type esterase domain-containing protein</fullName>
    </submittedName>
</protein>
<organism evidence="4 5">
    <name type="scientific">Clohesyomyces aquaticus</name>
    <dbReference type="NCBI Taxonomy" id="1231657"/>
    <lineage>
        <taxon>Eukaryota</taxon>
        <taxon>Fungi</taxon>
        <taxon>Dikarya</taxon>
        <taxon>Ascomycota</taxon>
        <taxon>Pezizomycotina</taxon>
        <taxon>Dothideomycetes</taxon>
        <taxon>Pleosporomycetidae</taxon>
        <taxon>Pleosporales</taxon>
        <taxon>Lindgomycetaceae</taxon>
        <taxon>Clohesyomyces</taxon>
    </lineage>
</organism>
<sequence length="265" mass="27602">MVYILQICSVLALASIAIGAPNEKRAPTVYLAGDSTMAENGGGSGTQGWGHYLQYSLSAPVSNKAVAGRSARSYTVENRFQTLIDTVKSSDIVIIEFGHNDGGSLSSSDNGRTDCPGAGDETCKSTYNGQAVTVLTFPKYLVNAGQALVAKGAKVIFSSQTPNNPWEGGSFSYGPSRFTTYAQSAAKQVGANAMFVDHGQYTANIFKTLGKSKVDSFFPNDHTHTSPAGADTISRAFVKAVLCADGGVLSGLVKNSTASVEGACI</sequence>
<feature type="signal peptide" evidence="3">
    <location>
        <begin position="1"/>
        <end position="19"/>
    </location>
</feature>
<evidence type="ECO:0000313" key="4">
    <source>
        <dbReference type="EMBL" id="ORY10404.1"/>
    </source>
</evidence>
<keyword evidence="2 4" id="KW-0378">Hydrolase</keyword>
<dbReference type="InterPro" id="IPR001087">
    <property type="entry name" value="GDSL"/>
</dbReference>
<gene>
    <name evidence="4" type="ORF">BCR34DRAFT_350390</name>
</gene>
<dbReference type="GO" id="GO:0016788">
    <property type="term" value="F:hydrolase activity, acting on ester bonds"/>
    <property type="evidence" value="ECO:0007669"/>
    <property type="project" value="InterPro"/>
</dbReference>
<evidence type="ECO:0000256" key="1">
    <source>
        <dbReference type="ARBA" id="ARBA00008668"/>
    </source>
</evidence>
<dbReference type="InterPro" id="IPR037459">
    <property type="entry name" value="RhgT-like"/>
</dbReference>
<comment type="similarity">
    <text evidence="1">Belongs to the 'GDSL' lipolytic enzyme family.</text>
</comment>
<evidence type="ECO:0000256" key="2">
    <source>
        <dbReference type="ARBA" id="ARBA00022801"/>
    </source>
</evidence>
<dbReference type="Proteomes" id="UP000193144">
    <property type="component" value="Unassembled WGS sequence"/>
</dbReference>
<reference evidence="4 5" key="1">
    <citation type="submission" date="2016-07" db="EMBL/GenBank/DDBJ databases">
        <title>Pervasive Adenine N6-methylation of Active Genes in Fungi.</title>
        <authorList>
            <consortium name="DOE Joint Genome Institute"/>
            <person name="Mondo S.J."/>
            <person name="Dannebaum R.O."/>
            <person name="Kuo R.C."/>
            <person name="Labutti K."/>
            <person name="Haridas S."/>
            <person name="Kuo A."/>
            <person name="Salamov A."/>
            <person name="Ahrendt S.R."/>
            <person name="Lipzen A."/>
            <person name="Sullivan W."/>
            <person name="Andreopoulos W.B."/>
            <person name="Clum A."/>
            <person name="Lindquist E."/>
            <person name="Daum C."/>
            <person name="Ramamoorthy G.K."/>
            <person name="Gryganskyi A."/>
            <person name="Culley D."/>
            <person name="Magnuson J.K."/>
            <person name="James T.Y."/>
            <person name="O'Malley M.A."/>
            <person name="Stajich J.E."/>
            <person name="Spatafora J.W."/>
            <person name="Visel A."/>
            <person name="Grigoriev I.V."/>
        </authorList>
    </citation>
    <scope>NUCLEOTIDE SEQUENCE [LARGE SCALE GENOMIC DNA]</scope>
    <source>
        <strain evidence="4 5">CBS 115471</strain>
    </source>
</reference>
<dbReference type="FunFam" id="3.40.50.1110:FF:000010">
    <property type="entry name" value="Putative rhamnogalacturonan acetylesterase"/>
    <property type="match status" value="1"/>
</dbReference>
<keyword evidence="5" id="KW-1185">Reference proteome</keyword>
<dbReference type="STRING" id="1231657.A0A1Y1ZJN5"/>
<dbReference type="PANTHER" id="PTHR43695:SF1">
    <property type="entry name" value="RHAMNOGALACTURONAN ACETYLESTERASE"/>
    <property type="match status" value="1"/>
</dbReference>
<name>A0A1Y1ZJN5_9PLEO</name>
<dbReference type="Pfam" id="PF00657">
    <property type="entry name" value="Lipase_GDSL"/>
    <property type="match status" value="1"/>
</dbReference>
<dbReference type="EMBL" id="MCFA01000073">
    <property type="protein sequence ID" value="ORY10404.1"/>
    <property type="molecule type" value="Genomic_DNA"/>
</dbReference>
<dbReference type="AlphaFoldDB" id="A0A1Y1ZJN5"/>
<dbReference type="Gene3D" id="3.40.50.1110">
    <property type="entry name" value="SGNH hydrolase"/>
    <property type="match status" value="1"/>
</dbReference>
<accession>A0A1Y1ZJN5</accession>
<dbReference type="InterPro" id="IPR036514">
    <property type="entry name" value="SGNH_hydro_sf"/>
</dbReference>
<dbReference type="OrthoDB" id="2141316at2759"/>
<evidence type="ECO:0000256" key="3">
    <source>
        <dbReference type="SAM" id="SignalP"/>
    </source>
</evidence>
<comment type="caution">
    <text evidence="4">The sequence shown here is derived from an EMBL/GenBank/DDBJ whole genome shotgun (WGS) entry which is preliminary data.</text>
</comment>